<dbReference type="PANTHER" id="PTHR46182">
    <property type="entry name" value="FI19480P1"/>
    <property type="match status" value="1"/>
</dbReference>
<dbReference type="InterPro" id="IPR013783">
    <property type="entry name" value="Ig-like_fold"/>
</dbReference>
<accession>A0AA88TT50</accession>
<keyword evidence="5" id="KW-0677">Repeat</keyword>
<feature type="compositionally biased region" description="Polar residues" evidence="9">
    <location>
        <begin position="1203"/>
        <end position="1212"/>
    </location>
</feature>
<dbReference type="FunFam" id="1.25.40.330:FF:000001">
    <property type="entry name" value="Adenylyl cyclase-associated protein"/>
    <property type="match status" value="1"/>
</dbReference>
<evidence type="ECO:0000259" key="12">
    <source>
        <dbReference type="PROSITE" id="PS50093"/>
    </source>
</evidence>
<dbReference type="InterPro" id="IPR053950">
    <property type="entry name" value="CAP_N"/>
</dbReference>
<dbReference type="FunFam" id="2.60.40.10:FF:000257">
    <property type="entry name" value="Dyslexia-associated protein KIAA0319-like"/>
    <property type="match status" value="1"/>
</dbReference>
<dbReference type="InterPro" id="IPR018106">
    <property type="entry name" value="CAP_CS_N"/>
</dbReference>
<dbReference type="InterPro" id="IPR036223">
    <property type="entry name" value="CAP_C_sf"/>
</dbReference>
<comment type="caution">
    <text evidence="14">The sequence shown here is derived from an EMBL/GenBank/DDBJ whole genome shotgun (WGS) entry which is preliminary data.</text>
</comment>
<dbReference type="Pfam" id="PF23597">
    <property type="entry name" value="KIAA0319_N"/>
    <property type="match status" value="1"/>
</dbReference>
<keyword evidence="15" id="KW-1185">Reference proteome</keyword>
<keyword evidence="3" id="KW-1003">Cell membrane</keyword>
<dbReference type="FunFam" id="2.60.40.10:FF:002107">
    <property type="entry name" value="Si:ch211-193k19.1"/>
    <property type="match status" value="1"/>
</dbReference>
<feature type="compositionally biased region" description="Basic and acidic residues" evidence="9">
    <location>
        <begin position="129"/>
        <end position="141"/>
    </location>
</feature>
<evidence type="ECO:0000313" key="15">
    <source>
        <dbReference type="Proteomes" id="UP001187343"/>
    </source>
</evidence>
<feature type="transmembrane region" description="Helical" evidence="10">
    <location>
        <begin position="849"/>
        <end position="874"/>
    </location>
</feature>
<dbReference type="InterPro" id="IPR013980">
    <property type="entry name" value="MANSC_dom"/>
</dbReference>
<evidence type="ECO:0000256" key="9">
    <source>
        <dbReference type="SAM" id="MobiDB-lite"/>
    </source>
</evidence>
<evidence type="ECO:0000256" key="6">
    <source>
        <dbReference type="ARBA" id="ARBA00022989"/>
    </source>
</evidence>
<organism evidence="14 15">
    <name type="scientific">Cirrhinus molitorella</name>
    <name type="common">mud carp</name>
    <dbReference type="NCBI Taxonomy" id="172907"/>
    <lineage>
        <taxon>Eukaryota</taxon>
        <taxon>Metazoa</taxon>
        <taxon>Chordata</taxon>
        <taxon>Craniata</taxon>
        <taxon>Vertebrata</taxon>
        <taxon>Euteleostomi</taxon>
        <taxon>Actinopterygii</taxon>
        <taxon>Neopterygii</taxon>
        <taxon>Teleostei</taxon>
        <taxon>Ostariophysi</taxon>
        <taxon>Cypriniformes</taxon>
        <taxon>Cyprinidae</taxon>
        <taxon>Labeoninae</taxon>
        <taxon>Labeonini</taxon>
        <taxon>Cirrhinus</taxon>
    </lineage>
</organism>
<feature type="chain" id="PRO_5041700003" description="Adenylyl cyclase-associated protein" evidence="11">
    <location>
        <begin position="37"/>
        <end position="1428"/>
    </location>
</feature>
<dbReference type="Proteomes" id="UP001187343">
    <property type="component" value="Unassembled WGS sequence"/>
</dbReference>
<keyword evidence="7 10" id="KW-0472">Membrane</keyword>
<dbReference type="GO" id="GO:0003779">
    <property type="term" value="F:actin binding"/>
    <property type="evidence" value="ECO:0007669"/>
    <property type="project" value="InterPro"/>
</dbReference>
<dbReference type="InterPro" id="IPR017901">
    <property type="entry name" value="C-CAP_CF_C-like"/>
</dbReference>
<evidence type="ECO:0000313" key="14">
    <source>
        <dbReference type="EMBL" id="KAK2886927.1"/>
    </source>
</evidence>
<feature type="compositionally biased region" description="Polar residues" evidence="9">
    <location>
        <begin position="143"/>
        <end position="207"/>
    </location>
</feature>
<comment type="similarity">
    <text evidence="2">Belongs to the CAP family.</text>
</comment>
<dbReference type="Pfam" id="PF01213">
    <property type="entry name" value="CAP_N-CM"/>
    <property type="match status" value="1"/>
</dbReference>
<evidence type="ECO:0008006" key="16">
    <source>
        <dbReference type="Google" id="ProtNLM"/>
    </source>
</evidence>
<feature type="compositionally biased region" description="Low complexity" evidence="9">
    <location>
        <begin position="1255"/>
        <end position="1266"/>
    </location>
</feature>
<keyword evidence="11" id="KW-0732">Signal</keyword>
<dbReference type="GO" id="GO:0005794">
    <property type="term" value="C:Golgi apparatus"/>
    <property type="evidence" value="ECO:0007669"/>
    <property type="project" value="TreeGrafter"/>
</dbReference>
<feature type="domain" description="PKD" evidence="12">
    <location>
        <begin position="439"/>
        <end position="511"/>
    </location>
</feature>
<dbReference type="InterPro" id="IPR029865">
    <property type="entry name" value="KIAA0319-like"/>
</dbReference>
<feature type="region of interest" description="Disordered" evidence="9">
    <location>
        <begin position="899"/>
        <end position="959"/>
    </location>
</feature>
<dbReference type="InterPro" id="IPR013912">
    <property type="entry name" value="Adenylate_cyclase-assoc_CAP_C"/>
</dbReference>
<dbReference type="InterPro" id="IPR016098">
    <property type="entry name" value="CAP/MinC_C"/>
</dbReference>
<dbReference type="InterPro" id="IPR000601">
    <property type="entry name" value="PKD_dom"/>
</dbReference>
<dbReference type="InterPro" id="IPR022409">
    <property type="entry name" value="PKD/Chitinase_dom"/>
</dbReference>
<dbReference type="InterPro" id="IPR056502">
    <property type="entry name" value="KIAA0319-like_C"/>
</dbReference>
<name>A0AA88TT50_9TELE</name>
<evidence type="ECO:0000256" key="11">
    <source>
        <dbReference type="SAM" id="SignalP"/>
    </source>
</evidence>
<proteinExistence type="inferred from homology"/>
<dbReference type="SUPFAM" id="SSF69340">
    <property type="entry name" value="C-terminal domain of adenylylcyclase associated protein"/>
    <property type="match status" value="1"/>
</dbReference>
<dbReference type="PROSITE" id="PS01088">
    <property type="entry name" value="CAP_1"/>
    <property type="match status" value="1"/>
</dbReference>
<dbReference type="PROSITE" id="PS51329">
    <property type="entry name" value="C_CAP_COFACTOR_C"/>
    <property type="match status" value="1"/>
</dbReference>
<feature type="signal peptide" evidence="11">
    <location>
        <begin position="1"/>
        <end position="36"/>
    </location>
</feature>
<evidence type="ECO:0000259" key="13">
    <source>
        <dbReference type="PROSITE" id="PS51329"/>
    </source>
</evidence>
<dbReference type="CDD" id="cd00146">
    <property type="entry name" value="PKD"/>
    <property type="match status" value="4"/>
</dbReference>
<feature type="compositionally biased region" description="Pro residues" evidence="9">
    <location>
        <begin position="1184"/>
        <end position="1196"/>
    </location>
</feature>
<keyword evidence="4 10" id="KW-0812">Transmembrane</keyword>
<dbReference type="GO" id="GO:0007010">
    <property type="term" value="P:cytoskeleton organization"/>
    <property type="evidence" value="ECO:0007669"/>
    <property type="project" value="InterPro"/>
</dbReference>
<dbReference type="SUPFAM" id="SSF49299">
    <property type="entry name" value="PKD domain"/>
    <property type="match status" value="4"/>
</dbReference>
<gene>
    <name evidence="14" type="ORF">Q8A67_015155</name>
</gene>
<evidence type="ECO:0000256" key="1">
    <source>
        <dbReference type="ARBA" id="ARBA00004202"/>
    </source>
</evidence>
<comment type="subcellular location">
    <subcellularLocation>
        <location evidence="1">Cell membrane</location>
        <topology evidence="1">Peripheral membrane protein</topology>
    </subcellularLocation>
</comment>
<dbReference type="FunFam" id="2.60.40.10:FF:000061">
    <property type="entry name" value="Dyslexia-associated protein KIAA0319 homolog"/>
    <property type="match status" value="2"/>
</dbReference>
<reference evidence="14" key="1">
    <citation type="submission" date="2023-08" db="EMBL/GenBank/DDBJ databases">
        <title>Chromosome-level Genome Assembly of mud carp (Cirrhinus molitorella).</title>
        <authorList>
            <person name="Liu H."/>
        </authorList>
    </citation>
    <scope>NUCLEOTIDE SEQUENCE</scope>
    <source>
        <strain evidence="14">Prfri</strain>
        <tissue evidence="14">Muscle</tissue>
    </source>
</reference>
<evidence type="ECO:0000256" key="3">
    <source>
        <dbReference type="ARBA" id="ARBA00022475"/>
    </source>
</evidence>
<dbReference type="GO" id="GO:0031410">
    <property type="term" value="C:cytoplasmic vesicle"/>
    <property type="evidence" value="ECO:0007669"/>
    <property type="project" value="TreeGrafter"/>
</dbReference>
<protein>
    <recommendedName>
        <fullName evidence="16">Adenylyl cyclase-associated protein</fullName>
    </recommendedName>
</protein>
<dbReference type="GO" id="GO:0001764">
    <property type="term" value="P:neuron migration"/>
    <property type="evidence" value="ECO:0007669"/>
    <property type="project" value="TreeGrafter"/>
</dbReference>
<feature type="region of interest" description="Disordered" evidence="9">
    <location>
        <begin position="125"/>
        <end position="220"/>
    </location>
</feature>
<dbReference type="Pfam" id="PF22352">
    <property type="entry name" value="K319L-like_PKD"/>
    <property type="match status" value="5"/>
</dbReference>
<feature type="compositionally biased region" description="Low complexity" evidence="9">
    <location>
        <begin position="1169"/>
        <end position="1183"/>
    </location>
</feature>
<feature type="compositionally biased region" description="Low complexity" evidence="9">
    <location>
        <begin position="208"/>
        <end position="220"/>
    </location>
</feature>
<dbReference type="InterPro" id="IPR013992">
    <property type="entry name" value="Adenylate_cyclase-assoc_CAP_N"/>
</dbReference>
<dbReference type="Gene3D" id="2.60.40.10">
    <property type="entry name" value="Immunoglobulins"/>
    <property type="match status" value="5"/>
</dbReference>
<feature type="domain" description="C-CAP/cofactor C-like" evidence="13">
    <location>
        <begin position="1272"/>
        <end position="1406"/>
    </location>
</feature>
<dbReference type="SMART" id="SM00089">
    <property type="entry name" value="PKD"/>
    <property type="match status" value="4"/>
</dbReference>
<keyword evidence="6 10" id="KW-1133">Transmembrane helix</keyword>
<dbReference type="Pfam" id="PF08603">
    <property type="entry name" value="CAP_C"/>
    <property type="match status" value="1"/>
</dbReference>
<evidence type="ECO:0000256" key="8">
    <source>
        <dbReference type="ARBA" id="ARBA00023180"/>
    </source>
</evidence>
<dbReference type="InterPro" id="IPR036222">
    <property type="entry name" value="CAP_N_sf"/>
</dbReference>
<evidence type="ECO:0000256" key="4">
    <source>
        <dbReference type="ARBA" id="ARBA00022692"/>
    </source>
</evidence>
<dbReference type="EMBL" id="JAUYZG010000015">
    <property type="protein sequence ID" value="KAK2886927.1"/>
    <property type="molecule type" value="Genomic_DNA"/>
</dbReference>
<dbReference type="SMART" id="SM00673">
    <property type="entry name" value="CARP"/>
    <property type="match status" value="2"/>
</dbReference>
<evidence type="ECO:0000256" key="7">
    <source>
        <dbReference type="ARBA" id="ARBA00023136"/>
    </source>
</evidence>
<dbReference type="FunFam" id="2.160.20.70:FF:000001">
    <property type="entry name" value="Adenylyl cyclase-associated protein"/>
    <property type="match status" value="1"/>
</dbReference>
<dbReference type="Pfam" id="PF23620">
    <property type="entry name" value="KIAA0319"/>
    <property type="match status" value="1"/>
</dbReference>
<dbReference type="PANTHER" id="PTHR46182:SF3">
    <property type="entry name" value="DYSLEXIA-ASSOCIATED PROTEIN KIAA0319-LIKE PROTEIN"/>
    <property type="match status" value="1"/>
</dbReference>
<dbReference type="GO" id="GO:0005886">
    <property type="term" value="C:plasma membrane"/>
    <property type="evidence" value="ECO:0007669"/>
    <property type="project" value="UniProtKB-SubCell"/>
</dbReference>
<evidence type="ECO:0000256" key="2">
    <source>
        <dbReference type="ARBA" id="ARBA00007659"/>
    </source>
</evidence>
<feature type="region of interest" description="Disordered" evidence="9">
    <location>
        <begin position="1231"/>
        <end position="1266"/>
    </location>
</feature>
<dbReference type="Gene3D" id="1.25.40.330">
    <property type="entry name" value="Adenylate cyclase-associated CAP, N-terminal domain"/>
    <property type="match status" value="1"/>
</dbReference>
<feature type="region of interest" description="Disordered" evidence="9">
    <location>
        <begin position="1162"/>
        <end position="1213"/>
    </location>
</feature>
<dbReference type="PROSITE" id="PS50093">
    <property type="entry name" value="PKD"/>
    <property type="match status" value="1"/>
</dbReference>
<dbReference type="FunFam" id="2.60.40.10:FF:000319">
    <property type="entry name" value="Dyslexia-associated protein KIAA0319 homolog"/>
    <property type="match status" value="1"/>
</dbReference>
<dbReference type="SUPFAM" id="SSF101278">
    <property type="entry name" value="N-terminal domain of adenylylcyclase associated protein, CAP"/>
    <property type="match status" value="1"/>
</dbReference>
<dbReference type="InterPro" id="IPR006599">
    <property type="entry name" value="CARP_motif"/>
</dbReference>
<dbReference type="Gene3D" id="2.160.20.70">
    <property type="match status" value="1"/>
</dbReference>
<evidence type="ECO:0000256" key="5">
    <source>
        <dbReference type="ARBA" id="ARBA00022737"/>
    </source>
</evidence>
<dbReference type="Pfam" id="PF21938">
    <property type="entry name" value="CAP_N"/>
    <property type="match status" value="1"/>
</dbReference>
<keyword evidence="8" id="KW-0325">Glycoprotein</keyword>
<sequence>MPNVEPRMHKWKWPIRFTSLYLGCLCFLCSVSGVSASICTVTGGVLGIHWSSVIGLGWQQLAIGTGGPRCWESCCLRPSCGAVWSLGGRCVLLACARKDGCEITFLPQPHRRSLGLLQQLNRSMRRKPRNAEDIRVIRETGMEQDSSVKPTVPLTTSNGLAPAQTASETTIQSTSGSGEQTALSASEHNSTLDVDHSALNNSNQSPQSTSDTRSVTTTPTPAVTVRELVVSAGKNVEVTLPRNEVELNAFVVPAPPPGVNYAFDWRLRTHPKDYSGEMEGKRTKTLKLSKLTVGPYEFEVVVDGDGAHGEGYVNVTVKPEPRVNKPPVAVVSPKYQEISLPTSSTVIDGSQSTDDDKVVSWHWEEVKGPLREEKASGDTAILTLTNLVPGNYTFSLTVTDSDGAQNSTQAMLLVNKATDYRPTANAGPNQVITLPRNYITLYGNQSTDDHENLSYEWSLSPESKGKVVEMQGVRTPILQLSALQEGDYTFQLTVTDSSGQQDTAQVTVIVQPENNKPPVADAGPDKELTLPVDRTTLDGSKSSDDQKIATYHWTKTKGPEGVKIDNADTAVVIVSGLQEGEYIFTLTVTDERSLENSDTVSVIVREEDDQPPVAKVLSSSPITLPIRTAFLDGSRSSDDKGSISYLWTREESSPAAGDVLNNSDHQAVLFLGNLVEGKYTFILTVTDSKGKTSTDRGTVEVRPDVYERDLVELILEVAVAQVSRRQKDMLIRQVGVLLGVLDSDITVREISAFNEHSTRLVFLVSGGPGRPPLAGHSVAMELRNKFRKQKNEFLIFRARRVDTVICQLNCSSHGECDSFTRRCVCHPFWMENLFSTYFWDADSNCEWSVLYVTIASFMIVVAIATVIWGIVCCCRRRKSKVRRKSRYKMLEGDDQESLELQLPRPGRLKPVPAPTSSALMHSDSDLESDDGQAGIPWSDRERGKLLPPQNGSLRNGQEGDGMAELAGLVQRLEVAVGRLEAMSSSGGGGGPAAASGVVSAYVEAYDGLISGPVAQYAALSQKIGGDVQKHAEMMKQAFSCQRQLLVTASNSQKPSDSALTSLLAPVSKAIQEVQSFREKNRSSPLFNHLSAVSESVPALGWVAMAPKPGPYVKEMQDAAMFYTNRVLKDYKEKDKTHIDWVNAYVSIWTDLQGYIKQHHTTGLSWSKTGPVASASGGAPCGGAPAPPPPGPPPPPMDFDKSSSGDSGPTNRNALFASINKGADITKGLKHVTDDKKTHKNPALKAQAGPLPSGPKPFAARPTAAASPARTLPPVLELDGKKWKVENHEGAHGLVISETELKQVVYAFKCNNSTLQVKGKINSITLDNCKKLGLVFDDVVGIIEVINCKDVKVQVMGKVPTISINKTDGCHVYLSKDSLSCEIISAKSSEMNVLVPNKDGEYTEIPVPEQFKTVWDGSKLVTTATEIAG</sequence>
<evidence type="ECO:0000256" key="10">
    <source>
        <dbReference type="SAM" id="Phobius"/>
    </source>
</evidence>
<dbReference type="InterPro" id="IPR035986">
    <property type="entry name" value="PKD_dom_sf"/>
</dbReference>